<dbReference type="AlphaFoldDB" id="A0AAD6SEF2"/>
<accession>A0AAD6SEF2</accession>
<comment type="caution">
    <text evidence="1">The sequence shown here is derived from an EMBL/GenBank/DDBJ whole genome shotgun (WGS) entry which is preliminary data.</text>
</comment>
<organism evidence="1 2">
    <name type="scientific">Mycena alexandri</name>
    <dbReference type="NCBI Taxonomy" id="1745969"/>
    <lineage>
        <taxon>Eukaryota</taxon>
        <taxon>Fungi</taxon>
        <taxon>Dikarya</taxon>
        <taxon>Basidiomycota</taxon>
        <taxon>Agaricomycotina</taxon>
        <taxon>Agaricomycetes</taxon>
        <taxon>Agaricomycetidae</taxon>
        <taxon>Agaricales</taxon>
        <taxon>Marasmiineae</taxon>
        <taxon>Mycenaceae</taxon>
        <taxon>Mycena</taxon>
    </lineage>
</organism>
<proteinExistence type="predicted"/>
<dbReference type="Proteomes" id="UP001218188">
    <property type="component" value="Unassembled WGS sequence"/>
</dbReference>
<evidence type="ECO:0000313" key="1">
    <source>
        <dbReference type="EMBL" id="KAJ7026446.1"/>
    </source>
</evidence>
<evidence type="ECO:0000313" key="2">
    <source>
        <dbReference type="Proteomes" id="UP001218188"/>
    </source>
</evidence>
<gene>
    <name evidence="1" type="ORF">C8F04DRAFT_1268083</name>
</gene>
<reference evidence="1" key="1">
    <citation type="submission" date="2023-03" db="EMBL/GenBank/DDBJ databases">
        <title>Massive genome expansion in bonnet fungi (Mycena s.s.) driven by repeated elements and novel gene families across ecological guilds.</title>
        <authorList>
            <consortium name="Lawrence Berkeley National Laboratory"/>
            <person name="Harder C.B."/>
            <person name="Miyauchi S."/>
            <person name="Viragh M."/>
            <person name="Kuo A."/>
            <person name="Thoen E."/>
            <person name="Andreopoulos B."/>
            <person name="Lu D."/>
            <person name="Skrede I."/>
            <person name="Drula E."/>
            <person name="Henrissat B."/>
            <person name="Morin E."/>
            <person name="Kohler A."/>
            <person name="Barry K."/>
            <person name="LaButti K."/>
            <person name="Morin E."/>
            <person name="Salamov A."/>
            <person name="Lipzen A."/>
            <person name="Mereny Z."/>
            <person name="Hegedus B."/>
            <person name="Baldrian P."/>
            <person name="Stursova M."/>
            <person name="Weitz H."/>
            <person name="Taylor A."/>
            <person name="Grigoriev I.V."/>
            <person name="Nagy L.G."/>
            <person name="Martin F."/>
            <person name="Kauserud H."/>
        </authorList>
    </citation>
    <scope>NUCLEOTIDE SEQUENCE</scope>
    <source>
        <strain evidence="1">CBHHK200</strain>
    </source>
</reference>
<protein>
    <submittedName>
        <fullName evidence="1">Uncharacterized protein</fullName>
    </submittedName>
</protein>
<sequence>MHSLLRLGSGAWSGIPDIIYSVLAWQRPEAAKPVFPVDKQNGAYYSFNNLWENVFQKRPEDDPDKLEKVVSNGHGKHGLILAHAWATHYGSVVRPDERGLVQLRVQNLLRLIDET</sequence>
<name>A0AAD6SEF2_9AGAR</name>
<keyword evidence="2" id="KW-1185">Reference proteome</keyword>
<dbReference type="EMBL" id="JARJCM010000138">
    <property type="protein sequence ID" value="KAJ7026446.1"/>
    <property type="molecule type" value="Genomic_DNA"/>
</dbReference>